<dbReference type="AlphaFoldDB" id="A0A956NGL3"/>
<dbReference type="InterPro" id="IPR011009">
    <property type="entry name" value="Kinase-like_dom_sf"/>
</dbReference>
<dbReference type="Gene3D" id="1.10.510.10">
    <property type="entry name" value="Transferase(Phosphotransferase) domain 1"/>
    <property type="match status" value="1"/>
</dbReference>
<reference evidence="8" key="1">
    <citation type="submission" date="2020-04" db="EMBL/GenBank/DDBJ databases">
        <authorList>
            <person name="Zhang T."/>
        </authorList>
    </citation>
    <scope>NUCLEOTIDE SEQUENCE</scope>
    <source>
        <strain evidence="8">HKST-UBA02</strain>
    </source>
</reference>
<dbReference type="CDD" id="cd14014">
    <property type="entry name" value="STKc_PknB_like"/>
    <property type="match status" value="1"/>
</dbReference>
<dbReference type="InterPro" id="IPR008271">
    <property type="entry name" value="Ser/Thr_kinase_AS"/>
</dbReference>
<dbReference type="PANTHER" id="PTHR43289">
    <property type="entry name" value="MITOGEN-ACTIVATED PROTEIN KINASE KINASE KINASE 20-RELATED"/>
    <property type="match status" value="1"/>
</dbReference>
<feature type="domain" description="Protein kinase" evidence="7">
    <location>
        <begin position="101"/>
        <end position="385"/>
    </location>
</feature>
<keyword evidence="6" id="KW-1133">Transmembrane helix</keyword>
<dbReference type="Gene3D" id="3.30.200.20">
    <property type="entry name" value="Phosphorylase Kinase, domain 1"/>
    <property type="match status" value="1"/>
</dbReference>
<keyword evidence="6" id="KW-0812">Transmembrane</keyword>
<dbReference type="InterPro" id="IPR017441">
    <property type="entry name" value="Protein_kinase_ATP_BS"/>
</dbReference>
<keyword evidence="8" id="KW-0723">Serine/threonine-protein kinase</keyword>
<protein>
    <submittedName>
        <fullName evidence="8">Serine/threonine protein kinase</fullName>
    </submittedName>
</protein>
<feature type="transmembrane region" description="Helical" evidence="6">
    <location>
        <begin position="411"/>
        <end position="437"/>
    </location>
</feature>
<dbReference type="InterPro" id="IPR000719">
    <property type="entry name" value="Prot_kinase_dom"/>
</dbReference>
<dbReference type="PROSITE" id="PS50011">
    <property type="entry name" value="PROTEIN_KINASE_DOM"/>
    <property type="match status" value="1"/>
</dbReference>
<feature type="binding site" evidence="5">
    <location>
        <position position="130"/>
    </location>
    <ligand>
        <name>ATP</name>
        <dbReference type="ChEBI" id="CHEBI:30616"/>
    </ligand>
</feature>
<keyword evidence="1" id="KW-0808">Transferase</keyword>
<reference evidence="8" key="2">
    <citation type="journal article" date="2021" name="Microbiome">
        <title>Successional dynamics and alternative stable states in a saline activated sludge microbial community over 9 years.</title>
        <authorList>
            <person name="Wang Y."/>
            <person name="Ye J."/>
            <person name="Ju F."/>
            <person name="Liu L."/>
            <person name="Boyd J.A."/>
            <person name="Deng Y."/>
            <person name="Parks D.H."/>
            <person name="Jiang X."/>
            <person name="Yin X."/>
            <person name="Woodcroft B.J."/>
            <person name="Tyson G.W."/>
            <person name="Hugenholtz P."/>
            <person name="Polz M.F."/>
            <person name="Zhang T."/>
        </authorList>
    </citation>
    <scope>NUCLEOTIDE SEQUENCE</scope>
    <source>
        <strain evidence="8">HKST-UBA02</strain>
    </source>
</reference>
<evidence type="ECO:0000256" key="3">
    <source>
        <dbReference type="ARBA" id="ARBA00022777"/>
    </source>
</evidence>
<keyword evidence="3 8" id="KW-0418">Kinase</keyword>
<evidence type="ECO:0000256" key="5">
    <source>
        <dbReference type="PROSITE-ProRule" id="PRU10141"/>
    </source>
</evidence>
<dbReference type="SUPFAM" id="SSF56112">
    <property type="entry name" value="Protein kinase-like (PK-like)"/>
    <property type="match status" value="1"/>
</dbReference>
<evidence type="ECO:0000256" key="1">
    <source>
        <dbReference type="ARBA" id="ARBA00022679"/>
    </source>
</evidence>
<dbReference type="GO" id="GO:0004674">
    <property type="term" value="F:protein serine/threonine kinase activity"/>
    <property type="evidence" value="ECO:0007669"/>
    <property type="project" value="UniProtKB-KW"/>
</dbReference>
<keyword evidence="2 5" id="KW-0547">Nucleotide-binding</keyword>
<evidence type="ECO:0000259" key="7">
    <source>
        <dbReference type="PROSITE" id="PS50011"/>
    </source>
</evidence>
<feature type="non-terminal residue" evidence="8">
    <location>
        <position position="456"/>
    </location>
</feature>
<evidence type="ECO:0000313" key="9">
    <source>
        <dbReference type="Proteomes" id="UP000739538"/>
    </source>
</evidence>
<evidence type="ECO:0000313" key="8">
    <source>
        <dbReference type="EMBL" id="MCA9758574.1"/>
    </source>
</evidence>
<evidence type="ECO:0000256" key="6">
    <source>
        <dbReference type="SAM" id="Phobius"/>
    </source>
</evidence>
<dbReference type="EMBL" id="JAGQHS010000186">
    <property type="protein sequence ID" value="MCA9758574.1"/>
    <property type="molecule type" value="Genomic_DNA"/>
</dbReference>
<comment type="caution">
    <text evidence="8">The sequence shown here is derived from an EMBL/GenBank/DDBJ whole genome shotgun (WGS) entry which is preliminary data.</text>
</comment>
<organism evidence="8 9">
    <name type="scientific">Eiseniibacteriota bacterium</name>
    <dbReference type="NCBI Taxonomy" id="2212470"/>
    <lineage>
        <taxon>Bacteria</taxon>
        <taxon>Candidatus Eiseniibacteriota</taxon>
    </lineage>
</organism>
<dbReference type="PANTHER" id="PTHR43289:SF6">
    <property type="entry name" value="SERINE_THREONINE-PROTEIN KINASE NEKL-3"/>
    <property type="match status" value="1"/>
</dbReference>
<dbReference type="Pfam" id="PF00069">
    <property type="entry name" value="Pkinase"/>
    <property type="match status" value="1"/>
</dbReference>
<name>A0A956NGL3_UNCEI</name>
<keyword evidence="4 5" id="KW-0067">ATP-binding</keyword>
<dbReference type="Proteomes" id="UP000739538">
    <property type="component" value="Unassembled WGS sequence"/>
</dbReference>
<dbReference type="SMART" id="SM00220">
    <property type="entry name" value="S_TKc"/>
    <property type="match status" value="1"/>
</dbReference>
<evidence type="ECO:0000256" key="2">
    <source>
        <dbReference type="ARBA" id="ARBA00022741"/>
    </source>
</evidence>
<sequence>MAQPPALRGLVVSERERYQRLKRIFEEACDLPAPDRAAYLAAACGEDVGLRDEVAAMLAAEDDPDAALQESERGVGPEILAEEMSSSVLVTGSVPTRIGRYEIVREIGRGGMGAVYEAEQAHPRRRVAVKVIQSAYVSSELVKRFRHEAQLLGQLDHPGIARVYEAGTAEVGRDQLPYLAMELVEGLRLDEHARANGLSCRQILELVALVCDAVQHAHLRGIIHRDLKPPNVLVKHNTEVSGGSAPGTEASAQPKVLDFGVARATDADLAVTTVHTRAGQVVGTLSYMSPEQVAGRTDVDARCDVYALGVILYELLAQERPFDFTNIPMVEAARIIAQDDPTSLGARVPALDPDVVTIVAKAMEKDRERRYRSAAELADDLRRYLRSEPIAARPASATYLLRRYARRHRTAVAGMVATLTVLVLGLIASTVGFVTALKERDAKTSALETSDAVTEF</sequence>
<dbReference type="PROSITE" id="PS00108">
    <property type="entry name" value="PROTEIN_KINASE_ST"/>
    <property type="match status" value="1"/>
</dbReference>
<gene>
    <name evidence="8" type="ORF">KDA27_22450</name>
</gene>
<accession>A0A956NGL3</accession>
<keyword evidence="6" id="KW-0472">Membrane</keyword>
<proteinExistence type="predicted"/>
<dbReference type="GO" id="GO:0005524">
    <property type="term" value="F:ATP binding"/>
    <property type="evidence" value="ECO:0007669"/>
    <property type="project" value="UniProtKB-UniRule"/>
</dbReference>
<evidence type="ECO:0000256" key="4">
    <source>
        <dbReference type="ARBA" id="ARBA00022840"/>
    </source>
</evidence>
<dbReference type="PROSITE" id="PS00107">
    <property type="entry name" value="PROTEIN_KINASE_ATP"/>
    <property type="match status" value="1"/>
</dbReference>